<gene>
    <name evidence="9" type="ORF">BDCR2A_01924</name>
</gene>
<keyword evidence="4 8" id="KW-0472">Membrane</keyword>
<name>W6TFW1_9SPIR</name>
<evidence type="ECO:0000256" key="3">
    <source>
        <dbReference type="ARBA" id="ARBA00022729"/>
    </source>
</evidence>
<evidence type="ECO:0000256" key="8">
    <source>
        <dbReference type="RuleBase" id="RU363105"/>
    </source>
</evidence>
<evidence type="ECO:0000256" key="5">
    <source>
        <dbReference type="ARBA" id="ARBA00023139"/>
    </source>
</evidence>
<dbReference type="Proteomes" id="UP000019148">
    <property type="component" value="Unassembled WGS sequence"/>
</dbReference>
<evidence type="ECO:0000256" key="2">
    <source>
        <dbReference type="ARBA" id="ARBA00004459"/>
    </source>
</evidence>
<sequence>MRAMAKGGKFAANNDGKHANAVNGTVSSAVNKVLSTLVIVIRNRVDEGLKGISEILGEIRQGEGSETKVSG</sequence>
<dbReference type="PATRIC" id="fig|1432657.3.peg.1794"/>
<dbReference type="Pfam" id="PF00921">
    <property type="entry name" value="Lipoprotein_2"/>
    <property type="match status" value="1"/>
</dbReference>
<organism evidence="9 10">
    <name type="scientific">Borrelia duttonii CR2A</name>
    <dbReference type="NCBI Taxonomy" id="1432657"/>
    <lineage>
        <taxon>Bacteria</taxon>
        <taxon>Pseudomonadati</taxon>
        <taxon>Spirochaetota</taxon>
        <taxon>Spirochaetia</taxon>
        <taxon>Spirochaetales</taxon>
        <taxon>Borreliaceae</taxon>
        <taxon>Borrelia</taxon>
    </lineage>
</organism>
<proteinExistence type="predicted"/>
<keyword evidence="3" id="KW-0732">Signal</keyword>
<evidence type="ECO:0000256" key="4">
    <source>
        <dbReference type="ARBA" id="ARBA00023136"/>
    </source>
</evidence>
<evidence type="ECO:0000256" key="7">
    <source>
        <dbReference type="ARBA" id="ARBA00023288"/>
    </source>
</evidence>
<dbReference type="EMBL" id="AZIT01000091">
    <property type="protein sequence ID" value="ETZ17158.1"/>
    <property type="molecule type" value="Genomic_DNA"/>
</dbReference>
<keyword evidence="7 8" id="KW-0449">Lipoprotein</keyword>
<keyword evidence="6 8" id="KW-0998">Cell outer membrane</keyword>
<comment type="subcellular location">
    <subcellularLocation>
        <location evidence="2 8">Cell outer membrane</location>
        <topology evidence="2 8">Lipid-anchor</topology>
    </subcellularLocation>
</comment>
<reference evidence="9 10" key="1">
    <citation type="submission" date="2013-12" db="EMBL/GenBank/DDBJ databases">
        <title>Comparative genomics of relapsing fever spirochetes.</title>
        <authorList>
            <person name="Schwan T.G."/>
            <person name="Raffel S.J."/>
            <person name="Porcella S.F."/>
        </authorList>
    </citation>
    <scope>NUCLEOTIDE SEQUENCE [LARGE SCALE GENOMIC DNA]</scope>
    <source>
        <strain evidence="9 10">CR2A</strain>
    </source>
</reference>
<dbReference type="SUPFAM" id="SSF74748">
    <property type="entry name" value="Variable surface antigen VlsE"/>
    <property type="match status" value="1"/>
</dbReference>
<evidence type="ECO:0000256" key="1">
    <source>
        <dbReference type="ARBA" id="ARBA00003932"/>
    </source>
</evidence>
<dbReference type="AlphaFoldDB" id="W6TFW1"/>
<keyword evidence="5 8" id="KW-0564">Palmitate</keyword>
<evidence type="ECO:0000313" key="9">
    <source>
        <dbReference type="EMBL" id="ETZ17158.1"/>
    </source>
</evidence>
<comment type="function">
    <text evidence="1 8">The Vlp and Vsp proteins are antigenically distinct proteins, only one vlp or vsp gene is transcriptionally active at any one time. Switching between these genes is a mechanism of host immune response evasion.</text>
</comment>
<evidence type="ECO:0000256" key="6">
    <source>
        <dbReference type="ARBA" id="ARBA00023237"/>
    </source>
</evidence>
<dbReference type="GO" id="GO:0009279">
    <property type="term" value="C:cell outer membrane"/>
    <property type="evidence" value="ECO:0007669"/>
    <property type="project" value="UniProtKB-SubCell"/>
</dbReference>
<comment type="caution">
    <text evidence="9">The sequence shown here is derived from an EMBL/GenBank/DDBJ whole genome shotgun (WGS) entry which is preliminary data.</text>
</comment>
<dbReference type="InterPro" id="IPR000680">
    <property type="entry name" value="Borrelia_lipo"/>
</dbReference>
<protein>
    <recommendedName>
        <fullName evidence="8">Variable large protein</fullName>
    </recommendedName>
</protein>
<evidence type="ECO:0000313" key="10">
    <source>
        <dbReference type="Proteomes" id="UP000019148"/>
    </source>
</evidence>
<accession>W6TFW1</accession>